<organism evidence="2">
    <name type="scientific">marine metagenome</name>
    <dbReference type="NCBI Taxonomy" id="408172"/>
    <lineage>
        <taxon>unclassified sequences</taxon>
        <taxon>metagenomes</taxon>
        <taxon>ecological metagenomes</taxon>
    </lineage>
</organism>
<name>A0A381PFW7_9ZZZZ</name>
<feature type="transmembrane region" description="Helical" evidence="1">
    <location>
        <begin position="48"/>
        <end position="69"/>
    </location>
</feature>
<evidence type="ECO:0000313" key="2">
    <source>
        <dbReference type="EMBL" id="SUZ65830.1"/>
    </source>
</evidence>
<accession>A0A381PFW7</accession>
<dbReference type="InterPro" id="IPR016410">
    <property type="entry name" value="Phage_imm"/>
</dbReference>
<evidence type="ECO:0000256" key="1">
    <source>
        <dbReference type="SAM" id="Phobius"/>
    </source>
</evidence>
<dbReference type="EMBL" id="UINC01000969">
    <property type="protein sequence ID" value="SUZ65830.1"/>
    <property type="molecule type" value="Genomic_DNA"/>
</dbReference>
<keyword evidence="1" id="KW-1133">Transmembrane helix</keyword>
<keyword evidence="1" id="KW-0472">Membrane</keyword>
<dbReference type="AlphaFoldDB" id="A0A381PFW7"/>
<protein>
    <recommendedName>
        <fullName evidence="3">Superinfection immunity protein</fullName>
    </recommendedName>
</protein>
<keyword evidence="1" id="KW-0812">Transmembrane</keyword>
<proteinExistence type="predicted"/>
<dbReference type="Pfam" id="PF14373">
    <property type="entry name" value="Imm_superinfect"/>
    <property type="match status" value="1"/>
</dbReference>
<feature type="transmembrane region" description="Helical" evidence="1">
    <location>
        <begin position="12"/>
        <end position="36"/>
    </location>
</feature>
<reference evidence="2" key="1">
    <citation type="submission" date="2018-05" db="EMBL/GenBank/DDBJ databases">
        <authorList>
            <person name="Lanie J.A."/>
            <person name="Ng W.-L."/>
            <person name="Kazmierczak K.M."/>
            <person name="Andrzejewski T.M."/>
            <person name="Davidsen T.M."/>
            <person name="Wayne K.J."/>
            <person name="Tettelin H."/>
            <person name="Glass J.I."/>
            <person name="Rusch D."/>
            <person name="Podicherti R."/>
            <person name="Tsui H.-C.T."/>
            <person name="Winkler M.E."/>
        </authorList>
    </citation>
    <scope>NUCLEOTIDE SEQUENCE</scope>
</reference>
<gene>
    <name evidence="2" type="ORF">METZ01_LOCUS18684</name>
</gene>
<sequence length="91" mass="10075">MSINSIVGAEVSVGVSIFMFFAGIIGLAIFFVPTIVAFKRSHRNRWVILLMNIFGATIIFWIIALVWALNKFDDPVKGGHQIDGQPGDRVL</sequence>
<evidence type="ECO:0008006" key="3">
    <source>
        <dbReference type="Google" id="ProtNLM"/>
    </source>
</evidence>